<accession>A0A8H7ARG6</accession>
<dbReference type="PANTHER" id="PTHR10039:SF5">
    <property type="entry name" value="NACHT DOMAIN-CONTAINING PROTEIN"/>
    <property type="match status" value="1"/>
</dbReference>
<dbReference type="AlphaFoldDB" id="A0A8H7ARG6"/>
<evidence type="ECO:0000313" key="3">
    <source>
        <dbReference type="EMBL" id="KAF7511627.1"/>
    </source>
</evidence>
<dbReference type="OrthoDB" id="194358at2759"/>
<comment type="caution">
    <text evidence="3">The sequence shown here is derived from an EMBL/GenBank/DDBJ whole genome shotgun (WGS) entry which is preliminary data.</text>
</comment>
<dbReference type="Pfam" id="PF24883">
    <property type="entry name" value="NPHP3_N"/>
    <property type="match status" value="1"/>
</dbReference>
<evidence type="ECO:0000259" key="2">
    <source>
        <dbReference type="Pfam" id="PF24883"/>
    </source>
</evidence>
<dbReference type="EMBL" id="JAACFV010000018">
    <property type="protein sequence ID" value="KAF7511627.1"/>
    <property type="molecule type" value="Genomic_DNA"/>
</dbReference>
<dbReference type="Proteomes" id="UP000606974">
    <property type="component" value="Unassembled WGS sequence"/>
</dbReference>
<reference evidence="3" key="1">
    <citation type="submission" date="2020-02" db="EMBL/GenBank/DDBJ databases">
        <authorList>
            <person name="Palmer J.M."/>
        </authorList>
    </citation>
    <scope>NUCLEOTIDE SEQUENCE</scope>
    <source>
        <strain evidence="3">EPUS1.4</strain>
        <tissue evidence="3">Thallus</tissue>
    </source>
</reference>
<dbReference type="PANTHER" id="PTHR10039">
    <property type="entry name" value="AMELOGENIN"/>
    <property type="match status" value="1"/>
</dbReference>
<protein>
    <recommendedName>
        <fullName evidence="2">Nephrocystin 3-like N-terminal domain-containing protein</fullName>
    </recommendedName>
</protein>
<name>A0A8H7ARG6_9EURO</name>
<evidence type="ECO:0000313" key="4">
    <source>
        <dbReference type="Proteomes" id="UP000606974"/>
    </source>
</evidence>
<gene>
    <name evidence="3" type="ORF">GJ744_003790</name>
</gene>
<keyword evidence="4" id="KW-1185">Reference proteome</keyword>
<proteinExistence type="predicted"/>
<organism evidence="3 4">
    <name type="scientific">Endocarpon pusillum</name>
    <dbReference type="NCBI Taxonomy" id="364733"/>
    <lineage>
        <taxon>Eukaryota</taxon>
        <taxon>Fungi</taxon>
        <taxon>Dikarya</taxon>
        <taxon>Ascomycota</taxon>
        <taxon>Pezizomycotina</taxon>
        <taxon>Eurotiomycetes</taxon>
        <taxon>Chaetothyriomycetidae</taxon>
        <taxon>Verrucariales</taxon>
        <taxon>Verrucariaceae</taxon>
        <taxon>Endocarpon</taxon>
    </lineage>
</organism>
<keyword evidence="1" id="KW-0677">Repeat</keyword>
<sequence length="185" mass="20978">MLLKFAFGQGKQRGSPKKLITASFFFHGRGAPLQREALGLFRSLLHQILDQIPHLLSDFSSIFKKRCETEGEPGKKWEWHVTELRNFLGNSIPRASKAYSIRIYVDALDECGEEVARDLVAYFQRLTSKLPLTETTLSICFSCRHFPIVALAHGLTISVENENHRDIATYVQGELKRGISDKSKV</sequence>
<evidence type="ECO:0000256" key="1">
    <source>
        <dbReference type="ARBA" id="ARBA00022737"/>
    </source>
</evidence>
<feature type="domain" description="Nephrocystin 3-like N-terminal" evidence="2">
    <location>
        <begin position="21"/>
        <end position="144"/>
    </location>
</feature>
<dbReference type="InterPro" id="IPR056884">
    <property type="entry name" value="NPHP3-like_N"/>
</dbReference>